<dbReference type="InterPro" id="IPR004214">
    <property type="entry name" value="Conotoxin"/>
</dbReference>
<dbReference type="Pfam" id="PF02950">
    <property type="entry name" value="Conotoxin"/>
    <property type="match status" value="1"/>
</dbReference>
<dbReference type="GO" id="GO:0005576">
    <property type="term" value="C:extracellular region"/>
    <property type="evidence" value="ECO:0007669"/>
    <property type="project" value="UniProtKB-SubCell"/>
</dbReference>
<evidence type="ECO:0000256" key="3">
    <source>
        <dbReference type="SAM" id="SignalP"/>
    </source>
</evidence>
<feature type="chain" id="PRO_5004101906" evidence="3">
    <location>
        <begin position="23"/>
        <end position="79"/>
    </location>
</feature>
<accession>M9PQH0</accession>
<dbReference type="GO" id="GO:0008200">
    <property type="term" value="F:ion channel inhibitor activity"/>
    <property type="evidence" value="ECO:0007669"/>
    <property type="project" value="InterPro"/>
</dbReference>
<reference evidence="4" key="1">
    <citation type="submission" date="2012-04" db="EMBL/GenBank/DDBJ databases">
        <authorList>
            <person name="Wu C."/>
            <person name="Liu Z."/>
            <person name="Dai Q."/>
        </authorList>
    </citation>
    <scope>NUCLEOTIDE SEQUENCE</scope>
</reference>
<sequence length="79" mass="8526">MKLTCMVIITVLFLTASQLITADYSRDQRQYRAVRLGDEMRNFKGARDCGGQGEGCYTQPCCPGLRCRGGGTGGGSCQP</sequence>
<comment type="subcellular location">
    <subcellularLocation>
        <location evidence="1">Secreted</location>
    </subcellularLocation>
</comment>
<keyword evidence="2" id="KW-0964">Secreted</keyword>
<feature type="signal peptide" evidence="3">
    <location>
        <begin position="1"/>
        <end position="22"/>
    </location>
</feature>
<evidence type="ECO:0000256" key="2">
    <source>
        <dbReference type="ARBA" id="ARBA00022525"/>
    </source>
</evidence>
<proteinExistence type="evidence at transcript level"/>
<protein>
    <submittedName>
        <fullName evidence="4">Conotoxin Vi6.9</fullName>
    </submittedName>
</protein>
<keyword evidence="3" id="KW-0732">Signal</keyword>
<dbReference type="AlphaFoldDB" id="M9PQH0"/>
<dbReference type="EMBL" id="JX000432">
    <property type="protein sequence ID" value="AGG19134.1"/>
    <property type="molecule type" value="mRNA"/>
</dbReference>
<name>M9PQH0_CONVR</name>
<organism evidence="4">
    <name type="scientific">Conus virgo</name>
    <name type="common">Virgin cone</name>
    <dbReference type="NCBI Taxonomy" id="89427"/>
    <lineage>
        <taxon>Eukaryota</taxon>
        <taxon>Metazoa</taxon>
        <taxon>Spiralia</taxon>
        <taxon>Lophotrochozoa</taxon>
        <taxon>Mollusca</taxon>
        <taxon>Gastropoda</taxon>
        <taxon>Caenogastropoda</taxon>
        <taxon>Neogastropoda</taxon>
        <taxon>Conoidea</taxon>
        <taxon>Conidae</taxon>
        <taxon>Conus</taxon>
        <taxon>Virgiconus</taxon>
    </lineage>
</organism>
<evidence type="ECO:0000313" key="4">
    <source>
        <dbReference type="EMBL" id="AGG19134.1"/>
    </source>
</evidence>
<evidence type="ECO:0000256" key="1">
    <source>
        <dbReference type="ARBA" id="ARBA00004613"/>
    </source>
</evidence>